<dbReference type="Gene3D" id="3.40.50.720">
    <property type="entry name" value="NAD(P)-binding Rossmann-like Domain"/>
    <property type="match status" value="1"/>
</dbReference>
<dbReference type="PANTHER" id="PTHR43775:SF37">
    <property type="entry name" value="SI:DKEY-61P9.11"/>
    <property type="match status" value="1"/>
</dbReference>
<feature type="region of interest" description="Disordered" evidence="3">
    <location>
        <begin position="428"/>
        <end position="456"/>
    </location>
</feature>
<evidence type="ECO:0000259" key="4">
    <source>
        <dbReference type="SMART" id="SM00822"/>
    </source>
</evidence>
<organism evidence="5 6">
    <name type="scientific">Durusdinium trenchii</name>
    <dbReference type="NCBI Taxonomy" id="1381693"/>
    <lineage>
        <taxon>Eukaryota</taxon>
        <taxon>Sar</taxon>
        <taxon>Alveolata</taxon>
        <taxon>Dinophyceae</taxon>
        <taxon>Suessiales</taxon>
        <taxon>Symbiodiniaceae</taxon>
        <taxon>Durusdinium</taxon>
    </lineage>
</organism>
<evidence type="ECO:0000256" key="2">
    <source>
        <dbReference type="ARBA" id="ARBA00022553"/>
    </source>
</evidence>
<dbReference type="InterPro" id="IPR036291">
    <property type="entry name" value="NAD(P)-bd_dom_sf"/>
</dbReference>
<dbReference type="InterPro" id="IPR057326">
    <property type="entry name" value="KR_dom"/>
</dbReference>
<dbReference type="SMART" id="SM00822">
    <property type="entry name" value="PKS_KR"/>
    <property type="match status" value="1"/>
</dbReference>
<evidence type="ECO:0000256" key="3">
    <source>
        <dbReference type="SAM" id="MobiDB-lite"/>
    </source>
</evidence>
<feature type="region of interest" description="Disordered" evidence="3">
    <location>
        <begin position="22"/>
        <end position="73"/>
    </location>
</feature>
<feature type="region of interest" description="Disordered" evidence="3">
    <location>
        <begin position="122"/>
        <end position="143"/>
    </location>
</feature>
<feature type="compositionally biased region" description="Basic and acidic residues" evidence="3">
    <location>
        <begin position="428"/>
        <end position="445"/>
    </location>
</feature>
<dbReference type="Proteomes" id="UP001642484">
    <property type="component" value="Unassembled WGS sequence"/>
</dbReference>
<evidence type="ECO:0000313" key="6">
    <source>
        <dbReference type="Proteomes" id="UP001642484"/>
    </source>
</evidence>
<keyword evidence="2" id="KW-0597">Phosphoprotein</keyword>
<evidence type="ECO:0000256" key="1">
    <source>
        <dbReference type="ARBA" id="ARBA00022450"/>
    </source>
</evidence>
<feature type="region of interest" description="Disordered" evidence="3">
    <location>
        <begin position="493"/>
        <end position="525"/>
    </location>
</feature>
<dbReference type="SUPFAM" id="SSF51735">
    <property type="entry name" value="NAD(P)-binding Rossmann-fold domains"/>
    <property type="match status" value="1"/>
</dbReference>
<keyword evidence="6" id="KW-1185">Reference proteome</keyword>
<sequence length="525" mass="55483">MLTKRGGKWLLFCPGDQELAEGLQQAIEKEKAQKTDEGRAPEDKEEDDSDSDKGSAGSEEDVEARLSASSCASSARRREQRSDFVGCIDAGCSSGVTGSALGLWRRLRRACANQEDGREQELLVRRSALGGEEDSEDSEDGDVERHITRLEQTRVKAHGVWPPPAFPSHSWFLISGGCGGLGIATAGWLVTQGVTHLALLSRTGKCQQDGPESADLQRLCSETGVQVLLHACDITSQAQVDSTLQTMRAFQDVPVKGVVHAAGLLEDHVIAHMERSHLQPVLSPKMDGAVNLHAALSGTSLDQFLMFSSVAALLGSPGQGNYAAANSFLDCFAQYRQAKGLPALSLQWGPWAEVGMAARGGVGGPGFWAPKIAAADALKALGSVLTAPKSGPSAIGITRVNWSILLKRLSSVPPAWANFKSHWEPPVEPKEAKVGLDKEQEERKGIGMNPGEPRAPRLRAMEGMGGMGGMSSLGMGSMGLTLGLSFAGGGALGSRLGSRLPMQKGERTAESDSSDDSEPPASKGL</sequence>
<feature type="compositionally biased region" description="Basic and acidic residues" evidence="3">
    <location>
        <begin position="27"/>
        <end position="42"/>
    </location>
</feature>
<dbReference type="InterPro" id="IPR050091">
    <property type="entry name" value="PKS_NRPS_Biosynth_Enz"/>
</dbReference>
<proteinExistence type="predicted"/>
<dbReference type="PANTHER" id="PTHR43775">
    <property type="entry name" value="FATTY ACID SYNTHASE"/>
    <property type="match status" value="1"/>
</dbReference>
<evidence type="ECO:0000313" key="5">
    <source>
        <dbReference type="EMBL" id="CAK9097938.1"/>
    </source>
</evidence>
<name>A0ABP0RBI1_9DINO</name>
<dbReference type="EMBL" id="CAXAMN010025794">
    <property type="protein sequence ID" value="CAK9097938.1"/>
    <property type="molecule type" value="Genomic_DNA"/>
</dbReference>
<feature type="compositionally biased region" description="Acidic residues" evidence="3">
    <location>
        <begin position="131"/>
        <end position="142"/>
    </location>
</feature>
<dbReference type="Pfam" id="PF08659">
    <property type="entry name" value="KR"/>
    <property type="match status" value="1"/>
</dbReference>
<protein>
    <recommendedName>
        <fullName evidence="4">Ketoreductase domain-containing protein</fullName>
    </recommendedName>
</protein>
<comment type="caution">
    <text evidence="5">The sequence shown here is derived from an EMBL/GenBank/DDBJ whole genome shotgun (WGS) entry which is preliminary data.</text>
</comment>
<gene>
    <name evidence="5" type="ORF">CCMP2556_LOCUS46436</name>
</gene>
<dbReference type="InterPro" id="IPR013968">
    <property type="entry name" value="PKS_KR"/>
</dbReference>
<accession>A0ABP0RBI1</accession>
<keyword evidence="1" id="KW-0596">Phosphopantetheine</keyword>
<reference evidence="5 6" key="1">
    <citation type="submission" date="2024-02" db="EMBL/GenBank/DDBJ databases">
        <authorList>
            <person name="Chen Y."/>
            <person name="Shah S."/>
            <person name="Dougan E. K."/>
            <person name="Thang M."/>
            <person name="Chan C."/>
        </authorList>
    </citation>
    <scope>NUCLEOTIDE SEQUENCE [LARGE SCALE GENOMIC DNA]</scope>
</reference>
<feature type="domain" description="Ketoreductase" evidence="4">
    <location>
        <begin position="170"/>
        <end position="354"/>
    </location>
</feature>